<dbReference type="PANTHER" id="PTHR34223">
    <property type="entry name" value="OS11G0201299 PROTEIN"/>
    <property type="match status" value="1"/>
</dbReference>
<feature type="region of interest" description="Disordered" evidence="1">
    <location>
        <begin position="1"/>
        <end position="44"/>
    </location>
</feature>
<sequence>MVNGCSGAAELAPSAGTPGAHFTRRPSRPPRRSPVAQLPSPLAAAAARNPRVDARSLLDGMPRAESKRAACCDGIDVLPDEVLQHILGFLEAQESVRTCVLARRWRHLWKSATGLRIAADEGEFLGSVEKLCDFVDSLLRHRGGSPLHTCKLRFTSFGQVMSDCLYKHDDRLMRLVNTWFWHAVRCQVRVLSLKAYDTGRFLQEPTLALEDRPIDSRHLMRLDLYSVVVGRRFVNFSNCPSLEHLKFRSCYFEPENDSRLHICAPSLVSLLLDDIWGLISSLESMPSLLKAAVTTENSWESCDRGDCNCEFCHNSYSIGDDTGSNDCVLLKGLSEAKDLALISGPETFIFKRDLRWCPMFSNLKTLLLNDYWCVPDDFRSLVCILEHPPILEKLTLELFSKKHRQQREREASLRPMEGSAVILEHLKIIEVRCHAVDERICKLTLFLCAFHIHKLTC</sequence>
<proteinExistence type="predicted"/>
<keyword evidence="4" id="KW-1185">Reference proteome</keyword>
<dbReference type="InterPro" id="IPR053781">
    <property type="entry name" value="F-box_AtFBL13-like"/>
</dbReference>
<dbReference type="EMBL" id="CM029041">
    <property type="protein sequence ID" value="KAG2630890.1"/>
    <property type="molecule type" value="Genomic_DNA"/>
</dbReference>
<feature type="domain" description="F-box" evidence="2">
    <location>
        <begin position="72"/>
        <end position="108"/>
    </location>
</feature>
<evidence type="ECO:0000313" key="4">
    <source>
        <dbReference type="Proteomes" id="UP000823388"/>
    </source>
</evidence>
<dbReference type="PROSITE" id="PS50181">
    <property type="entry name" value="FBOX"/>
    <property type="match status" value="1"/>
</dbReference>
<name>A0A8T0V6M9_PANVG</name>
<evidence type="ECO:0000313" key="3">
    <source>
        <dbReference type="EMBL" id="KAG2630890.1"/>
    </source>
</evidence>
<dbReference type="Proteomes" id="UP000823388">
    <property type="component" value="Chromosome 3K"/>
</dbReference>
<dbReference type="Pfam" id="PF00646">
    <property type="entry name" value="F-box"/>
    <property type="match status" value="1"/>
</dbReference>
<organism evidence="3 4">
    <name type="scientific">Panicum virgatum</name>
    <name type="common">Blackwell switchgrass</name>
    <dbReference type="NCBI Taxonomy" id="38727"/>
    <lineage>
        <taxon>Eukaryota</taxon>
        <taxon>Viridiplantae</taxon>
        <taxon>Streptophyta</taxon>
        <taxon>Embryophyta</taxon>
        <taxon>Tracheophyta</taxon>
        <taxon>Spermatophyta</taxon>
        <taxon>Magnoliopsida</taxon>
        <taxon>Liliopsida</taxon>
        <taxon>Poales</taxon>
        <taxon>Poaceae</taxon>
        <taxon>PACMAD clade</taxon>
        <taxon>Panicoideae</taxon>
        <taxon>Panicodae</taxon>
        <taxon>Paniceae</taxon>
        <taxon>Panicinae</taxon>
        <taxon>Panicum</taxon>
        <taxon>Panicum sect. Hiantes</taxon>
    </lineage>
</organism>
<dbReference type="InterPro" id="IPR036047">
    <property type="entry name" value="F-box-like_dom_sf"/>
</dbReference>
<dbReference type="SUPFAM" id="SSF81383">
    <property type="entry name" value="F-box domain"/>
    <property type="match status" value="1"/>
</dbReference>
<feature type="compositionally biased region" description="Low complexity" evidence="1">
    <location>
        <begin position="33"/>
        <end position="44"/>
    </location>
</feature>
<evidence type="ECO:0000256" key="1">
    <source>
        <dbReference type="SAM" id="MobiDB-lite"/>
    </source>
</evidence>
<dbReference type="EMBL" id="CM029041">
    <property type="protein sequence ID" value="KAG2630889.1"/>
    <property type="molecule type" value="Genomic_DNA"/>
</dbReference>
<protein>
    <recommendedName>
        <fullName evidence="2">F-box domain-containing protein</fullName>
    </recommendedName>
</protein>
<dbReference type="PANTHER" id="PTHR34223:SF107">
    <property type="entry name" value="F-BOX DOMAIN-CONTAINING PROTEIN"/>
    <property type="match status" value="1"/>
</dbReference>
<gene>
    <name evidence="3" type="ORF">PVAP13_3KG555700</name>
</gene>
<evidence type="ECO:0000259" key="2">
    <source>
        <dbReference type="PROSITE" id="PS50181"/>
    </source>
</evidence>
<comment type="caution">
    <text evidence="3">The sequence shown here is derived from an EMBL/GenBank/DDBJ whole genome shotgun (WGS) entry which is preliminary data.</text>
</comment>
<dbReference type="InterPro" id="IPR053197">
    <property type="entry name" value="F-box_SCFL_complex_component"/>
</dbReference>
<dbReference type="InterPro" id="IPR001810">
    <property type="entry name" value="F-box_dom"/>
</dbReference>
<accession>A0A8T0V6M9</accession>
<reference evidence="3" key="1">
    <citation type="submission" date="2020-05" db="EMBL/GenBank/DDBJ databases">
        <title>WGS assembly of Panicum virgatum.</title>
        <authorList>
            <person name="Lovell J.T."/>
            <person name="Jenkins J."/>
            <person name="Shu S."/>
            <person name="Juenger T.E."/>
            <person name="Schmutz J."/>
        </authorList>
    </citation>
    <scope>NUCLEOTIDE SEQUENCE</scope>
    <source>
        <strain evidence="3">AP13</strain>
    </source>
</reference>
<dbReference type="CDD" id="cd22160">
    <property type="entry name" value="F-box_AtFBL13-like"/>
    <property type="match status" value="1"/>
</dbReference>
<feature type="compositionally biased region" description="Basic residues" evidence="1">
    <location>
        <begin position="22"/>
        <end position="31"/>
    </location>
</feature>
<dbReference type="Gene3D" id="1.20.1280.50">
    <property type="match status" value="1"/>
</dbReference>
<dbReference type="AlphaFoldDB" id="A0A8T0V6M9"/>